<proteinExistence type="inferred from homology"/>
<sequence length="407" mass="41788">MSGSGRAGGASLADDERSARAHLSRVVEPGDVTLPRLLGEHGWRGCVRRLVDGRAPEVWQERHDRLDVATSDLLATASRQGIRVVVPGDPSWPAGLYDLDEWSAAPACLWVRGELPGADRAPVAVALVGARACTAYGQHVAEDIAAGLVEHGWTVVSGAAYGIDAAAHRGAVAAASGGGDPASGLPTVAVLAGGVDRASPAGHERLLGAVLDAGGAVVAEVPPGTRPAPHRFLLRNRLIAAWSRATVVVEAGHRSGALSTVRSAVALGRDVGAVPGPVTSGLSAGCNALLRESVPCIRDAADVVGLVEPWSQQSLDLAEHVVAVPPADGVPVQSRRDEDAREGSERVLQALRRTAWRDVGALVVATGLPARDVAVALGRLELAGLVERSQGRWRRGAAVGAGDGVVP</sequence>
<dbReference type="Gene3D" id="3.40.50.450">
    <property type="match status" value="1"/>
</dbReference>
<dbReference type="Proteomes" id="UP001596122">
    <property type="component" value="Unassembled WGS sequence"/>
</dbReference>
<gene>
    <name evidence="4" type="ORF">ACFPJ6_06225</name>
</gene>
<comment type="caution">
    <text evidence="4">The sequence shown here is derived from an EMBL/GenBank/DDBJ whole genome shotgun (WGS) entry which is preliminary data.</text>
</comment>
<keyword evidence="5" id="KW-1185">Reference proteome</keyword>
<feature type="domain" description="DprA winged helix" evidence="3">
    <location>
        <begin position="340"/>
        <end position="391"/>
    </location>
</feature>
<name>A0ABW0GKE6_9MICO</name>
<dbReference type="RefSeq" id="WP_340268362.1">
    <property type="nucleotide sequence ID" value="NZ_JBBEOG010000002.1"/>
</dbReference>
<dbReference type="InterPro" id="IPR003488">
    <property type="entry name" value="DprA"/>
</dbReference>
<dbReference type="InterPro" id="IPR041614">
    <property type="entry name" value="DprA_WH"/>
</dbReference>
<organism evidence="4 5">
    <name type="scientific">Aquipuribacter nitratireducens</name>
    <dbReference type="NCBI Taxonomy" id="650104"/>
    <lineage>
        <taxon>Bacteria</taxon>
        <taxon>Bacillati</taxon>
        <taxon>Actinomycetota</taxon>
        <taxon>Actinomycetes</taxon>
        <taxon>Micrococcales</taxon>
        <taxon>Intrasporangiaceae</taxon>
        <taxon>Aquipuribacter</taxon>
    </lineage>
</organism>
<dbReference type="SUPFAM" id="SSF102405">
    <property type="entry name" value="MCP/YpsA-like"/>
    <property type="match status" value="1"/>
</dbReference>
<evidence type="ECO:0000256" key="1">
    <source>
        <dbReference type="ARBA" id="ARBA00006525"/>
    </source>
</evidence>
<dbReference type="InterPro" id="IPR057666">
    <property type="entry name" value="DrpA_SLOG"/>
</dbReference>
<comment type="similarity">
    <text evidence="1">Belongs to the DprA/Smf family.</text>
</comment>
<dbReference type="Pfam" id="PF17782">
    <property type="entry name" value="WHD_DprA"/>
    <property type="match status" value="1"/>
</dbReference>
<dbReference type="Gene3D" id="1.10.10.10">
    <property type="entry name" value="Winged helix-like DNA-binding domain superfamily/Winged helix DNA-binding domain"/>
    <property type="match status" value="1"/>
</dbReference>
<feature type="domain" description="Smf/DprA SLOG" evidence="2">
    <location>
        <begin position="84"/>
        <end position="304"/>
    </location>
</feature>
<dbReference type="PANTHER" id="PTHR43022:SF1">
    <property type="entry name" value="PROTEIN SMF"/>
    <property type="match status" value="1"/>
</dbReference>
<evidence type="ECO:0000313" key="5">
    <source>
        <dbReference type="Proteomes" id="UP001596122"/>
    </source>
</evidence>
<evidence type="ECO:0000259" key="3">
    <source>
        <dbReference type="Pfam" id="PF17782"/>
    </source>
</evidence>
<evidence type="ECO:0000313" key="4">
    <source>
        <dbReference type="EMBL" id="MFC5380380.1"/>
    </source>
</evidence>
<accession>A0ABW0GKE6</accession>
<dbReference type="PANTHER" id="PTHR43022">
    <property type="entry name" value="PROTEIN SMF"/>
    <property type="match status" value="1"/>
</dbReference>
<dbReference type="Pfam" id="PF02481">
    <property type="entry name" value="DNA_processg_A"/>
    <property type="match status" value="1"/>
</dbReference>
<dbReference type="InterPro" id="IPR036388">
    <property type="entry name" value="WH-like_DNA-bd_sf"/>
</dbReference>
<reference evidence="5" key="1">
    <citation type="journal article" date="2019" name="Int. J. Syst. Evol. Microbiol.">
        <title>The Global Catalogue of Microorganisms (GCM) 10K type strain sequencing project: providing services to taxonomists for standard genome sequencing and annotation.</title>
        <authorList>
            <consortium name="The Broad Institute Genomics Platform"/>
            <consortium name="The Broad Institute Genome Sequencing Center for Infectious Disease"/>
            <person name="Wu L."/>
            <person name="Ma J."/>
        </authorList>
    </citation>
    <scope>NUCLEOTIDE SEQUENCE [LARGE SCALE GENOMIC DNA]</scope>
    <source>
        <strain evidence="5">CCUG 43114</strain>
    </source>
</reference>
<dbReference type="EMBL" id="JBHSLD010000007">
    <property type="protein sequence ID" value="MFC5380380.1"/>
    <property type="molecule type" value="Genomic_DNA"/>
</dbReference>
<evidence type="ECO:0000259" key="2">
    <source>
        <dbReference type="Pfam" id="PF02481"/>
    </source>
</evidence>
<protein>
    <submittedName>
        <fullName evidence="4">DNA-processing protein DprA</fullName>
    </submittedName>
</protein>